<dbReference type="Proteomes" id="UP000422108">
    <property type="component" value="Chromosome"/>
</dbReference>
<dbReference type="InterPro" id="IPR000719">
    <property type="entry name" value="Prot_kinase_dom"/>
</dbReference>
<dbReference type="Gene3D" id="1.10.510.10">
    <property type="entry name" value="Transferase(Phosphotransferase) domain 1"/>
    <property type="match status" value="1"/>
</dbReference>
<organism evidence="2 3">
    <name type="scientific">Desulfosarcina ovata subsp. ovata</name>
    <dbReference type="NCBI Taxonomy" id="2752305"/>
    <lineage>
        <taxon>Bacteria</taxon>
        <taxon>Pseudomonadati</taxon>
        <taxon>Thermodesulfobacteriota</taxon>
        <taxon>Desulfobacteria</taxon>
        <taxon>Desulfobacterales</taxon>
        <taxon>Desulfosarcinaceae</taxon>
        <taxon>Desulfosarcina</taxon>
    </lineage>
</organism>
<dbReference type="GO" id="GO:0004672">
    <property type="term" value="F:protein kinase activity"/>
    <property type="evidence" value="ECO:0007669"/>
    <property type="project" value="InterPro"/>
</dbReference>
<dbReference type="EMBL" id="AP021879">
    <property type="protein sequence ID" value="BBO87798.1"/>
    <property type="molecule type" value="Genomic_DNA"/>
</dbReference>
<proteinExistence type="predicted"/>
<evidence type="ECO:0000313" key="3">
    <source>
        <dbReference type="Proteomes" id="UP000422108"/>
    </source>
</evidence>
<dbReference type="Gene3D" id="3.30.200.20">
    <property type="entry name" value="Phosphorylase Kinase, domain 1"/>
    <property type="match status" value="1"/>
</dbReference>
<dbReference type="SUPFAM" id="SSF56112">
    <property type="entry name" value="Protein kinase-like (PK-like)"/>
    <property type="match status" value="1"/>
</dbReference>
<dbReference type="InterPro" id="IPR011009">
    <property type="entry name" value="Kinase-like_dom_sf"/>
</dbReference>
<name>A0A5K8A5X8_9BACT</name>
<dbReference type="PROSITE" id="PS50011">
    <property type="entry name" value="PROTEIN_KINASE_DOM"/>
    <property type="match status" value="1"/>
</dbReference>
<reference evidence="2 3" key="1">
    <citation type="submission" date="2019-11" db="EMBL/GenBank/DDBJ databases">
        <title>Comparative genomics of hydrocarbon-degrading Desulfosarcina strains.</title>
        <authorList>
            <person name="Watanabe M."/>
            <person name="Kojima H."/>
            <person name="Fukui M."/>
        </authorList>
    </citation>
    <scope>NUCLEOTIDE SEQUENCE [LARGE SCALE GENOMIC DNA]</scope>
    <source>
        <strain evidence="3">oXyS1</strain>
    </source>
</reference>
<accession>A0A5K8A5X8</accession>
<dbReference type="AlphaFoldDB" id="A0A5K8A5X8"/>
<protein>
    <recommendedName>
        <fullName evidence="1">Protein kinase domain-containing protein</fullName>
    </recommendedName>
</protein>
<sequence length="241" mass="27739">MFKALTDDAYAICAARPLSDKQVALLGRLFRQPIQPSSSALEGRCSVRFTHLDQIGNIAVKYYTRGGIIRYFLKKRYIRWGPTRSQREFDLFQKVRSLGISAPEPIAYAHQGRLFYQAWLVTRAVEGHKTLAQLCLTDEIGAGRLMTTVCVQINKLIVHGILHVDLHPGNILVNPEGRVYFIDFDKARLYKSSRGLKEKYLRRWQRAVVKHDLPASLYHRLAEEFEKIIEPTEPRKPDHVP</sequence>
<dbReference type="GO" id="GO:0005524">
    <property type="term" value="F:ATP binding"/>
    <property type="evidence" value="ECO:0007669"/>
    <property type="project" value="InterPro"/>
</dbReference>
<feature type="domain" description="Protein kinase" evidence="1">
    <location>
        <begin position="1"/>
        <end position="241"/>
    </location>
</feature>
<evidence type="ECO:0000259" key="1">
    <source>
        <dbReference type="PROSITE" id="PS50011"/>
    </source>
</evidence>
<evidence type="ECO:0000313" key="2">
    <source>
        <dbReference type="EMBL" id="BBO87798.1"/>
    </source>
</evidence>
<dbReference type="Pfam" id="PF06293">
    <property type="entry name" value="Kdo"/>
    <property type="match status" value="1"/>
</dbReference>
<gene>
    <name evidence="2" type="ORF">DSCOOX_09780</name>
</gene>
<dbReference type="RefSeq" id="WP_155309208.1">
    <property type="nucleotide sequence ID" value="NZ_AP021879.1"/>
</dbReference>
<keyword evidence="3" id="KW-1185">Reference proteome</keyword>